<evidence type="ECO:0000313" key="1">
    <source>
        <dbReference type="EMBL" id="SPS02458.1"/>
    </source>
</evidence>
<accession>A0A375JBH2</accession>
<organism evidence="1 2">
    <name type="scientific">Cupriavidus taiwanensis</name>
    <dbReference type="NCBI Taxonomy" id="164546"/>
    <lineage>
        <taxon>Bacteria</taxon>
        <taxon>Pseudomonadati</taxon>
        <taxon>Pseudomonadota</taxon>
        <taxon>Betaproteobacteria</taxon>
        <taxon>Burkholderiales</taxon>
        <taxon>Burkholderiaceae</taxon>
        <taxon>Cupriavidus</taxon>
    </lineage>
</organism>
<dbReference type="EMBL" id="OVTA01000073">
    <property type="protein sequence ID" value="SPS02458.1"/>
    <property type="molecule type" value="Genomic_DNA"/>
</dbReference>
<name>A0A375JBH2_9BURK</name>
<dbReference type="Proteomes" id="UP000256805">
    <property type="component" value="Unassembled WGS sequence"/>
</dbReference>
<reference evidence="1 2" key="1">
    <citation type="submission" date="2018-01" db="EMBL/GenBank/DDBJ databases">
        <authorList>
            <person name="Gaut B.S."/>
            <person name="Morton B.R."/>
            <person name="Clegg M.T."/>
            <person name="Duvall M.R."/>
        </authorList>
    </citation>
    <scope>NUCLEOTIDE SEQUENCE [LARGE SCALE GENOMIC DNA]</scope>
    <source>
        <strain evidence="1">Cupriavidus taiwanensis cmp 52</strain>
    </source>
</reference>
<evidence type="ECO:0000313" key="2">
    <source>
        <dbReference type="Proteomes" id="UP000256805"/>
    </source>
</evidence>
<protein>
    <submittedName>
        <fullName evidence="1">Uncharacterized protein</fullName>
    </submittedName>
</protein>
<gene>
    <name evidence="1" type="ORF">CBM2634_U100001</name>
</gene>
<dbReference type="AlphaFoldDB" id="A0A375JBH2"/>
<proteinExistence type="predicted"/>
<sequence>MIDRSWLRIQPDGTQRAAIGADRLWRRSGGLFRVHIPEVLTEGAVASAPPRRYTSSVQLSGAELAIGDYDALQADHKAARSLHPCFSPTDMAIIQSYKYSEANGPV</sequence>